<dbReference type="PANTHER" id="PTHR35192">
    <property type="entry name" value="PROTEIN, PUTATIVE-RELATED"/>
    <property type="match status" value="1"/>
</dbReference>
<dbReference type="InterPro" id="IPR038955">
    <property type="entry name" value="PriA/CPL1_fungi"/>
</dbReference>
<accession>A0AAJ8MXM0</accession>
<dbReference type="Proteomes" id="UP000322225">
    <property type="component" value="Chromosome 10"/>
</dbReference>
<proteinExistence type="predicted"/>
<feature type="signal peptide" evidence="1">
    <location>
        <begin position="1"/>
        <end position="24"/>
    </location>
</feature>
<dbReference type="InterPro" id="IPR048661">
    <property type="entry name" value="CPL1-like"/>
</dbReference>
<dbReference type="RefSeq" id="XP_065823783.1">
    <property type="nucleotide sequence ID" value="XM_065967711.1"/>
</dbReference>
<dbReference type="PANTHER" id="PTHR35192:SF2">
    <property type="entry name" value="APPLE DOMAIN-CONTAINING PROTEIN"/>
    <property type="match status" value="1"/>
</dbReference>
<evidence type="ECO:0000313" key="3">
    <source>
        <dbReference type="EMBL" id="WWD21200.1"/>
    </source>
</evidence>
<protein>
    <recommendedName>
        <fullName evidence="2">Protein CPL1-like domain-containing protein</fullName>
    </recommendedName>
</protein>
<organism evidence="3 4">
    <name type="scientific">Kwoniella shandongensis</name>
    <dbReference type="NCBI Taxonomy" id="1734106"/>
    <lineage>
        <taxon>Eukaryota</taxon>
        <taxon>Fungi</taxon>
        <taxon>Dikarya</taxon>
        <taxon>Basidiomycota</taxon>
        <taxon>Agaricomycotina</taxon>
        <taxon>Tremellomycetes</taxon>
        <taxon>Tremellales</taxon>
        <taxon>Cryptococcaceae</taxon>
        <taxon>Kwoniella</taxon>
    </lineage>
</organism>
<evidence type="ECO:0000313" key="4">
    <source>
        <dbReference type="Proteomes" id="UP000322225"/>
    </source>
</evidence>
<gene>
    <name evidence="3" type="ORF">CI109_105684</name>
</gene>
<dbReference type="GeneID" id="43588322"/>
<name>A0AAJ8MXM0_9TREE</name>
<dbReference type="AlphaFoldDB" id="A0AAJ8MXM0"/>
<keyword evidence="1" id="KW-0732">Signal</keyword>
<evidence type="ECO:0000256" key="1">
    <source>
        <dbReference type="SAM" id="SignalP"/>
    </source>
</evidence>
<reference evidence="3" key="1">
    <citation type="submission" date="2017-08" db="EMBL/GenBank/DDBJ databases">
        <authorList>
            <person name="Cuomo C."/>
            <person name="Billmyre B."/>
            <person name="Heitman J."/>
        </authorList>
    </citation>
    <scope>NUCLEOTIDE SEQUENCE</scope>
    <source>
        <strain evidence="3">CBS 12478</strain>
    </source>
</reference>
<dbReference type="EMBL" id="CP144060">
    <property type="protein sequence ID" value="WWD21200.1"/>
    <property type="molecule type" value="Genomic_DNA"/>
</dbReference>
<feature type="chain" id="PRO_5042579680" description="Protein CPL1-like domain-containing protein" evidence="1">
    <location>
        <begin position="25"/>
        <end position="302"/>
    </location>
</feature>
<sequence>MPSILTTTLAAFALLAALPLRVSAAGFIGCTSQGYADSISYGENLGNSVENCINICQATSDIAPFAYFSFDTMSCRCSPNPIISSQYTQGTNSQGNCAVNDYIVYDLTTTFEFRQCLSNMVTDNAPPNTNTIKECFQACATEGSAMINPLGNGQFGCRCNAPNVIEVTSNGFAVNCNAGTWFNYVHTAEAQASGLARRRARATLEQLRLDSQTLCPKGLTACNVNEYSDTYECIDTKNELEACGGCIFGEFQNTSANITLGVDCTTVAGVAFGAITCMDSQCTAFSCEKGYELVAGSCVATY</sequence>
<dbReference type="Pfam" id="PF21671">
    <property type="entry name" value="CPL1-like"/>
    <property type="match status" value="1"/>
</dbReference>
<feature type="domain" description="Protein CPL1-like" evidence="2">
    <location>
        <begin position="231"/>
        <end position="294"/>
    </location>
</feature>
<keyword evidence="4" id="KW-1185">Reference proteome</keyword>
<reference evidence="3" key="2">
    <citation type="submission" date="2024-01" db="EMBL/GenBank/DDBJ databases">
        <title>Comparative genomics of Cryptococcus and Kwoniella reveals pathogenesis evolution and contrasting modes of karyotype evolution via chromosome fusion or intercentromeric recombination.</title>
        <authorList>
            <person name="Coelho M.A."/>
            <person name="David-Palma M."/>
            <person name="Shea T."/>
            <person name="Bowers K."/>
            <person name="McGinley-Smith S."/>
            <person name="Mohammad A.W."/>
            <person name="Gnirke A."/>
            <person name="Yurkov A.M."/>
            <person name="Nowrousian M."/>
            <person name="Sun S."/>
            <person name="Cuomo C.A."/>
            <person name="Heitman J."/>
        </authorList>
    </citation>
    <scope>NUCLEOTIDE SEQUENCE</scope>
    <source>
        <strain evidence="3">CBS 12478</strain>
    </source>
</reference>
<evidence type="ECO:0000259" key="2">
    <source>
        <dbReference type="Pfam" id="PF21671"/>
    </source>
</evidence>
<dbReference type="KEGG" id="ksn:43588322"/>